<dbReference type="InParanoid" id="A0A0D0D258"/>
<name>A0A0D0D258_9AGAM</name>
<protein>
    <submittedName>
        <fullName evidence="1">Uncharacterized protein</fullName>
    </submittedName>
</protein>
<dbReference type="EMBL" id="KN826893">
    <property type="protein sequence ID" value="KIK77646.1"/>
    <property type="molecule type" value="Genomic_DNA"/>
</dbReference>
<proteinExistence type="predicted"/>
<dbReference type="AlphaFoldDB" id="A0A0D0D258"/>
<dbReference type="OrthoDB" id="10341971at2759"/>
<organism evidence="1 2">
    <name type="scientific">Paxillus rubicundulus Ve08.2h10</name>
    <dbReference type="NCBI Taxonomy" id="930991"/>
    <lineage>
        <taxon>Eukaryota</taxon>
        <taxon>Fungi</taxon>
        <taxon>Dikarya</taxon>
        <taxon>Basidiomycota</taxon>
        <taxon>Agaricomycotina</taxon>
        <taxon>Agaricomycetes</taxon>
        <taxon>Agaricomycetidae</taxon>
        <taxon>Boletales</taxon>
        <taxon>Paxilineae</taxon>
        <taxon>Paxillaceae</taxon>
        <taxon>Paxillus</taxon>
    </lineage>
</organism>
<accession>A0A0D0D258</accession>
<evidence type="ECO:0000313" key="1">
    <source>
        <dbReference type="EMBL" id="KIK77646.1"/>
    </source>
</evidence>
<reference evidence="1 2" key="1">
    <citation type="submission" date="2014-04" db="EMBL/GenBank/DDBJ databases">
        <authorList>
            <consortium name="DOE Joint Genome Institute"/>
            <person name="Kuo A."/>
            <person name="Kohler A."/>
            <person name="Jargeat P."/>
            <person name="Nagy L.G."/>
            <person name="Floudas D."/>
            <person name="Copeland A."/>
            <person name="Barry K.W."/>
            <person name="Cichocki N."/>
            <person name="Veneault-Fourrey C."/>
            <person name="LaButti K."/>
            <person name="Lindquist E.A."/>
            <person name="Lipzen A."/>
            <person name="Lundell T."/>
            <person name="Morin E."/>
            <person name="Murat C."/>
            <person name="Sun H."/>
            <person name="Tunlid A."/>
            <person name="Henrissat B."/>
            <person name="Grigoriev I.V."/>
            <person name="Hibbett D.S."/>
            <person name="Martin F."/>
            <person name="Nordberg H.P."/>
            <person name="Cantor M.N."/>
            <person name="Hua S.X."/>
        </authorList>
    </citation>
    <scope>NUCLEOTIDE SEQUENCE [LARGE SCALE GENOMIC DNA]</scope>
    <source>
        <strain evidence="1 2">Ve08.2h10</strain>
    </source>
</reference>
<sequence length="97" mass="10565">MALRDMIDRLDVDVHIPDHLGMAAGSIRSGENHQADIVTPKAIPAGILRAGVRWVTKDAWRGSVGVVKFSGQCACTTLNLHKPVTLTCAFLLAFRER</sequence>
<dbReference type="Proteomes" id="UP000054538">
    <property type="component" value="Unassembled WGS sequence"/>
</dbReference>
<keyword evidence="2" id="KW-1185">Reference proteome</keyword>
<gene>
    <name evidence="1" type="ORF">PAXRUDRAFT_17360</name>
</gene>
<dbReference type="HOGENOM" id="CLU_2347347_0_0_1"/>
<evidence type="ECO:0000313" key="2">
    <source>
        <dbReference type="Proteomes" id="UP000054538"/>
    </source>
</evidence>
<reference evidence="2" key="2">
    <citation type="submission" date="2015-01" db="EMBL/GenBank/DDBJ databases">
        <title>Evolutionary Origins and Diversification of the Mycorrhizal Mutualists.</title>
        <authorList>
            <consortium name="DOE Joint Genome Institute"/>
            <consortium name="Mycorrhizal Genomics Consortium"/>
            <person name="Kohler A."/>
            <person name="Kuo A."/>
            <person name="Nagy L.G."/>
            <person name="Floudas D."/>
            <person name="Copeland A."/>
            <person name="Barry K.W."/>
            <person name="Cichocki N."/>
            <person name="Veneault-Fourrey C."/>
            <person name="LaButti K."/>
            <person name="Lindquist E.A."/>
            <person name="Lipzen A."/>
            <person name="Lundell T."/>
            <person name="Morin E."/>
            <person name="Murat C."/>
            <person name="Riley R."/>
            <person name="Ohm R."/>
            <person name="Sun H."/>
            <person name="Tunlid A."/>
            <person name="Henrissat B."/>
            <person name="Grigoriev I.V."/>
            <person name="Hibbett D.S."/>
            <person name="Martin F."/>
        </authorList>
    </citation>
    <scope>NUCLEOTIDE SEQUENCE [LARGE SCALE GENOMIC DNA]</scope>
    <source>
        <strain evidence="2">Ve08.2h10</strain>
    </source>
</reference>